<proteinExistence type="inferred from homology"/>
<dbReference type="InterPro" id="IPR033116">
    <property type="entry name" value="TRYPSIN_SER"/>
</dbReference>
<dbReference type="InterPro" id="IPR018114">
    <property type="entry name" value="TRYPSIN_HIS"/>
</dbReference>
<evidence type="ECO:0000256" key="3">
    <source>
        <dbReference type="RuleBase" id="RU363034"/>
    </source>
</evidence>
<dbReference type="PROSITE" id="PS00135">
    <property type="entry name" value="TRYPSIN_SER"/>
    <property type="match status" value="1"/>
</dbReference>
<name>A0ABD1DG12_CULPP</name>
<accession>A0ABD1DG12</accession>
<gene>
    <name evidence="5" type="ORF">pipiens_002412</name>
</gene>
<dbReference type="InterPro" id="IPR009003">
    <property type="entry name" value="Peptidase_S1_PA"/>
</dbReference>
<comment type="similarity">
    <text evidence="2">Belongs to the peptidase S1 family. CLIP subfamily.</text>
</comment>
<keyword evidence="3" id="KW-0378">Hydrolase</keyword>
<organism evidence="5 6">
    <name type="scientific">Culex pipiens pipiens</name>
    <name type="common">Northern house mosquito</name>
    <dbReference type="NCBI Taxonomy" id="38569"/>
    <lineage>
        <taxon>Eukaryota</taxon>
        <taxon>Metazoa</taxon>
        <taxon>Ecdysozoa</taxon>
        <taxon>Arthropoda</taxon>
        <taxon>Hexapoda</taxon>
        <taxon>Insecta</taxon>
        <taxon>Pterygota</taxon>
        <taxon>Neoptera</taxon>
        <taxon>Endopterygota</taxon>
        <taxon>Diptera</taxon>
        <taxon>Nematocera</taxon>
        <taxon>Culicoidea</taxon>
        <taxon>Culicidae</taxon>
        <taxon>Culicinae</taxon>
        <taxon>Culicini</taxon>
        <taxon>Culex</taxon>
        <taxon>Culex</taxon>
    </lineage>
</organism>
<dbReference type="PANTHER" id="PTHR24260">
    <property type="match status" value="1"/>
</dbReference>
<keyword evidence="3" id="KW-0645">Protease</keyword>
<feature type="domain" description="Peptidase S1" evidence="4">
    <location>
        <begin position="88"/>
        <end position="322"/>
    </location>
</feature>
<dbReference type="AlphaFoldDB" id="A0ABD1DG12"/>
<dbReference type="InterPro" id="IPR001314">
    <property type="entry name" value="Peptidase_S1A"/>
</dbReference>
<reference evidence="5 6" key="1">
    <citation type="submission" date="2024-05" db="EMBL/GenBank/DDBJ databases">
        <title>Culex pipiens pipiens assembly and annotation.</title>
        <authorList>
            <person name="Alout H."/>
            <person name="Durand T."/>
        </authorList>
    </citation>
    <scope>NUCLEOTIDE SEQUENCE [LARGE SCALE GENOMIC DNA]</scope>
    <source>
        <strain evidence="5">HA-2024</strain>
        <tissue evidence="5">Whole body</tissue>
    </source>
</reference>
<dbReference type="PANTHER" id="PTHR24260:SF145">
    <property type="entry name" value="FI17609P1-RELATED"/>
    <property type="match status" value="1"/>
</dbReference>
<evidence type="ECO:0000313" key="5">
    <source>
        <dbReference type="EMBL" id="KAL1398240.1"/>
    </source>
</evidence>
<dbReference type="InterPro" id="IPR051333">
    <property type="entry name" value="CLIP_Serine_Protease"/>
</dbReference>
<dbReference type="CDD" id="cd00190">
    <property type="entry name" value="Tryp_SPc"/>
    <property type="match status" value="1"/>
</dbReference>
<sequence>MRTTDEHLERQNFKFAGTTLAEVWGGLIIDGYPTVAEFIEPEASEVDPESLECRDQCWFSNHVRTSQYMLQIVKCDNSIPHSLAFGKVINGKTAETGQFPWQVSIRAALDRSVTVCGGSLIAPQWILTAAHCAKDYTGFQIGFGSNLLNVPRLTMSAVSKIVHPEFDPVRLNNDVAVIKLPSPVPFSWEISPIQLPPLSYASKTFQNAAGVVSGFGRTSDASQSISALLKYETLRIISNAECSTVYGTSVIRNSTMCAVGWERTNQNVCQGDSGGPLVIEENGTYLQIGVVSFVSNRGCSTGDPSGYIRTASYLEWIALQTGVMLRT</sequence>
<dbReference type="GO" id="GO:0006508">
    <property type="term" value="P:proteolysis"/>
    <property type="evidence" value="ECO:0007669"/>
    <property type="project" value="UniProtKB-KW"/>
</dbReference>
<dbReference type="PROSITE" id="PS50240">
    <property type="entry name" value="TRYPSIN_DOM"/>
    <property type="match status" value="1"/>
</dbReference>
<dbReference type="InterPro" id="IPR043504">
    <property type="entry name" value="Peptidase_S1_PA_chymotrypsin"/>
</dbReference>
<dbReference type="Pfam" id="PF00089">
    <property type="entry name" value="Trypsin"/>
    <property type="match status" value="1"/>
</dbReference>
<dbReference type="InterPro" id="IPR001254">
    <property type="entry name" value="Trypsin_dom"/>
</dbReference>
<dbReference type="EMBL" id="JBEHCU010005964">
    <property type="protein sequence ID" value="KAL1398240.1"/>
    <property type="molecule type" value="Genomic_DNA"/>
</dbReference>
<protein>
    <recommendedName>
        <fullName evidence="4">Peptidase S1 domain-containing protein</fullName>
    </recommendedName>
</protein>
<keyword evidence="3" id="KW-0720">Serine protease</keyword>
<evidence type="ECO:0000313" key="6">
    <source>
        <dbReference type="Proteomes" id="UP001562425"/>
    </source>
</evidence>
<dbReference type="GO" id="GO:0008236">
    <property type="term" value="F:serine-type peptidase activity"/>
    <property type="evidence" value="ECO:0007669"/>
    <property type="project" value="UniProtKB-KW"/>
</dbReference>
<dbReference type="Gene3D" id="2.40.10.10">
    <property type="entry name" value="Trypsin-like serine proteases"/>
    <property type="match status" value="1"/>
</dbReference>
<dbReference type="PROSITE" id="PS00134">
    <property type="entry name" value="TRYPSIN_HIS"/>
    <property type="match status" value="1"/>
</dbReference>
<evidence type="ECO:0000256" key="1">
    <source>
        <dbReference type="ARBA" id="ARBA00023157"/>
    </source>
</evidence>
<dbReference type="SMART" id="SM00020">
    <property type="entry name" value="Tryp_SPc"/>
    <property type="match status" value="1"/>
</dbReference>
<dbReference type="SUPFAM" id="SSF50494">
    <property type="entry name" value="Trypsin-like serine proteases"/>
    <property type="match status" value="1"/>
</dbReference>
<keyword evidence="1" id="KW-1015">Disulfide bond</keyword>
<evidence type="ECO:0000259" key="4">
    <source>
        <dbReference type="PROSITE" id="PS50240"/>
    </source>
</evidence>
<evidence type="ECO:0000256" key="2">
    <source>
        <dbReference type="ARBA" id="ARBA00024195"/>
    </source>
</evidence>
<dbReference type="Proteomes" id="UP001562425">
    <property type="component" value="Unassembled WGS sequence"/>
</dbReference>
<dbReference type="PRINTS" id="PR00722">
    <property type="entry name" value="CHYMOTRYPSIN"/>
</dbReference>
<dbReference type="FunFam" id="2.40.10.10:FF:000068">
    <property type="entry name" value="transmembrane protease serine 2"/>
    <property type="match status" value="1"/>
</dbReference>
<keyword evidence="6" id="KW-1185">Reference proteome</keyword>
<comment type="caution">
    <text evidence="5">The sequence shown here is derived from an EMBL/GenBank/DDBJ whole genome shotgun (WGS) entry which is preliminary data.</text>
</comment>